<name>A0ABQ2D0K2_9DEIO</name>
<dbReference type="PROSITE" id="PS50887">
    <property type="entry name" value="GGDEF"/>
    <property type="match status" value="1"/>
</dbReference>
<accession>A0ABQ2D0K2</accession>
<dbReference type="SUPFAM" id="SSF52172">
    <property type="entry name" value="CheY-like"/>
    <property type="match status" value="2"/>
</dbReference>
<feature type="modified residue" description="4-aspartylphosphate" evidence="1">
    <location>
        <position position="389"/>
    </location>
</feature>
<dbReference type="Pfam" id="PF00990">
    <property type="entry name" value="GGDEF"/>
    <property type="match status" value="1"/>
</dbReference>
<proteinExistence type="predicted"/>
<dbReference type="EMBL" id="BMOD01000009">
    <property type="protein sequence ID" value="GGJ39203.1"/>
    <property type="molecule type" value="Genomic_DNA"/>
</dbReference>
<dbReference type="Gene3D" id="3.30.565.10">
    <property type="entry name" value="Histidine kinase-like ATPase, C-terminal domain"/>
    <property type="match status" value="1"/>
</dbReference>
<protein>
    <recommendedName>
        <fullName evidence="7">Histidine kinase</fullName>
    </recommendedName>
</protein>
<comment type="caution">
    <text evidence="5">The sequence shown here is derived from an EMBL/GenBank/DDBJ whole genome shotgun (WGS) entry which is preliminary data.</text>
</comment>
<evidence type="ECO:0000259" key="4">
    <source>
        <dbReference type="PROSITE" id="PS50887"/>
    </source>
</evidence>
<feature type="domain" description="Response regulatory" evidence="3">
    <location>
        <begin position="2"/>
        <end position="123"/>
    </location>
</feature>
<feature type="domain" description="GGDEF" evidence="4">
    <location>
        <begin position="177"/>
        <end position="319"/>
    </location>
</feature>
<feature type="modified residue" description="4-aspartylphosphate" evidence="1">
    <location>
        <position position="56"/>
    </location>
</feature>
<feature type="domain" description="Response regulatory" evidence="3">
    <location>
        <begin position="339"/>
        <end position="453"/>
    </location>
</feature>
<dbReference type="SUPFAM" id="SSF55874">
    <property type="entry name" value="ATPase domain of HSP90 chaperone/DNA topoisomerase II/histidine kinase"/>
    <property type="match status" value="1"/>
</dbReference>
<dbReference type="SMART" id="SM00267">
    <property type="entry name" value="GGDEF"/>
    <property type="match status" value="1"/>
</dbReference>
<gene>
    <name evidence="5" type="ORF">GCM10008938_26530</name>
</gene>
<dbReference type="Pfam" id="PF00072">
    <property type="entry name" value="Response_reg"/>
    <property type="match status" value="2"/>
</dbReference>
<dbReference type="PROSITE" id="PS50109">
    <property type="entry name" value="HIS_KIN"/>
    <property type="match status" value="1"/>
</dbReference>
<evidence type="ECO:0000256" key="1">
    <source>
        <dbReference type="PROSITE-ProRule" id="PRU00169"/>
    </source>
</evidence>
<dbReference type="PANTHER" id="PTHR45138:SF9">
    <property type="entry name" value="DIGUANYLATE CYCLASE DGCM-RELATED"/>
    <property type="match status" value="1"/>
</dbReference>
<dbReference type="NCBIfam" id="TIGR00254">
    <property type="entry name" value="GGDEF"/>
    <property type="match status" value="1"/>
</dbReference>
<dbReference type="InterPro" id="IPR005467">
    <property type="entry name" value="His_kinase_dom"/>
</dbReference>
<dbReference type="InterPro" id="IPR029787">
    <property type="entry name" value="Nucleotide_cyclase"/>
</dbReference>
<feature type="domain" description="Histidine kinase" evidence="2">
    <location>
        <begin position="481"/>
        <end position="693"/>
    </location>
</feature>
<dbReference type="SUPFAM" id="SSF55073">
    <property type="entry name" value="Nucleotide cyclase"/>
    <property type="match status" value="1"/>
</dbReference>
<organism evidence="5 6">
    <name type="scientific">Deinococcus roseus</name>
    <dbReference type="NCBI Taxonomy" id="392414"/>
    <lineage>
        <taxon>Bacteria</taxon>
        <taxon>Thermotogati</taxon>
        <taxon>Deinococcota</taxon>
        <taxon>Deinococci</taxon>
        <taxon>Deinococcales</taxon>
        <taxon>Deinococcaceae</taxon>
        <taxon>Deinococcus</taxon>
    </lineage>
</organism>
<dbReference type="InterPro" id="IPR036097">
    <property type="entry name" value="HisK_dim/P_sf"/>
</dbReference>
<dbReference type="SMART" id="SM00448">
    <property type="entry name" value="REC"/>
    <property type="match status" value="2"/>
</dbReference>
<dbReference type="InterPro" id="IPR003661">
    <property type="entry name" value="HisK_dim/P_dom"/>
</dbReference>
<evidence type="ECO:0000259" key="2">
    <source>
        <dbReference type="PROSITE" id="PS50109"/>
    </source>
</evidence>
<evidence type="ECO:0008006" key="7">
    <source>
        <dbReference type="Google" id="ProtNLM"/>
    </source>
</evidence>
<dbReference type="Gene3D" id="3.30.70.270">
    <property type="match status" value="1"/>
</dbReference>
<dbReference type="InterPro" id="IPR011006">
    <property type="entry name" value="CheY-like_superfamily"/>
</dbReference>
<dbReference type="CDD" id="cd00082">
    <property type="entry name" value="HisKA"/>
    <property type="match status" value="1"/>
</dbReference>
<keyword evidence="6" id="KW-1185">Reference proteome</keyword>
<keyword evidence="1" id="KW-0597">Phosphoprotein</keyword>
<dbReference type="InterPro" id="IPR003594">
    <property type="entry name" value="HATPase_dom"/>
</dbReference>
<dbReference type="InterPro" id="IPR001789">
    <property type="entry name" value="Sig_transdc_resp-reg_receiver"/>
</dbReference>
<dbReference type="PANTHER" id="PTHR45138">
    <property type="entry name" value="REGULATORY COMPONENTS OF SENSORY TRANSDUCTION SYSTEM"/>
    <property type="match status" value="1"/>
</dbReference>
<dbReference type="InterPro" id="IPR000160">
    <property type="entry name" value="GGDEF_dom"/>
</dbReference>
<reference evidence="6" key="1">
    <citation type="journal article" date="2019" name="Int. J. Syst. Evol. Microbiol.">
        <title>The Global Catalogue of Microorganisms (GCM) 10K type strain sequencing project: providing services to taxonomists for standard genome sequencing and annotation.</title>
        <authorList>
            <consortium name="The Broad Institute Genomics Platform"/>
            <consortium name="The Broad Institute Genome Sequencing Center for Infectious Disease"/>
            <person name="Wu L."/>
            <person name="Ma J."/>
        </authorList>
    </citation>
    <scope>NUCLEOTIDE SEQUENCE [LARGE SCALE GENOMIC DNA]</scope>
    <source>
        <strain evidence="6">JCM 14370</strain>
    </source>
</reference>
<dbReference type="InterPro" id="IPR050469">
    <property type="entry name" value="Diguanylate_Cyclase"/>
</dbReference>
<dbReference type="PROSITE" id="PS50110">
    <property type="entry name" value="RESPONSE_REGULATORY"/>
    <property type="match status" value="2"/>
</dbReference>
<dbReference type="Gene3D" id="3.40.50.2300">
    <property type="match status" value="2"/>
</dbReference>
<evidence type="ECO:0000313" key="5">
    <source>
        <dbReference type="EMBL" id="GGJ39203.1"/>
    </source>
</evidence>
<dbReference type="CDD" id="cd00156">
    <property type="entry name" value="REC"/>
    <property type="match status" value="1"/>
</dbReference>
<dbReference type="Proteomes" id="UP000632222">
    <property type="component" value="Unassembled WGS sequence"/>
</dbReference>
<dbReference type="SUPFAM" id="SSF47384">
    <property type="entry name" value="Homodimeric domain of signal transducing histidine kinase"/>
    <property type="match status" value="1"/>
</dbReference>
<evidence type="ECO:0000313" key="6">
    <source>
        <dbReference type="Proteomes" id="UP000632222"/>
    </source>
</evidence>
<dbReference type="RefSeq" id="WP_189003178.1">
    <property type="nucleotide sequence ID" value="NZ_BMOD01000009.1"/>
</dbReference>
<sequence length="696" mass="77344">MSVWVVDDSRLIRSMLTALLSQAGIEDVKTAESGEALVEHFQDHHTREAVRLILLDLMMPGMDGIETLRHLRAFPELQDIPIIIITGRGEKEDLEAAFQAGASDFLSKPADPVEFVARVKGALRLSELLVQRRSKERDLKDSHARLELLTYTDALTGVANRRNLDQTLQNIWTQPGRTVSLILLDIDHFKRYNDTLGHLEGDACLKRVAAALEDTLAAEGTFIPEALLARYGGEEFAVLLPDAPMEEAAQLAEHLRQGVLKAAIPHPNSDHHHLVTISLGVHSLLALPDTSPALLIERADQALYQAKSMGRNQVFRADHLKDLVPEPALEAVPFHHWRKVLVVDDSAVARAFLRQAFLKEGAQVIEASSVPQALEHLPHIGEFDLIMLDMHLHDSSGLEVLSRVREVSQSVVVVVFSGKHSRSLQESLKLGADAYLCKTDFDLQGKDLPAFQQALNHAREHRLGLLAHELLRQVQTDFFSVFVHDLKNPIAALSLAIDLAAETQHLDDLAPLLSGALEAKSMLLEVLAQYQDYMRLEARQIELKVAPTEMKPLIEKCVQDLEPQVRFRQQTLHFQIEPGSENATALIDSQVFAEALHSALISMIKHAPDHGTIQVNLGLRPEGVRLVLREDQSRIPAEEINVLLYNPRMAHKWYGSGVSLPLLRAVVEAHQGRFWAEAQNGTCLFLADLPSGAPQP</sequence>
<dbReference type="CDD" id="cd01949">
    <property type="entry name" value="GGDEF"/>
    <property type="match status" value="1"/>
</dbReference>
<evidence type="ECO:0000259" key="3">
    <source>
        <dbReference type="PROSITE" id="PS50110"/>
    </source>
</evidence>
<dbReference type="InterPro" id="IPR036890">
    <property type="entry name" value="HATPase_C_sf"/>
</dbReference>
<dbReference type="InterPro" id="IPR043128">
    <property type="entry name" value="Rev_trsase/Diguanyl_cyclase"/>
</dbReference>
<dbReference type="Pfam" id="PF02518">
    <property type="entry name" value="HATPase_c"/>
    <property type="match status" value="1"/>
</dbReference>
<dbReference type="SMART" id="SM00388">
    <property type="entry name" value="HisKA"/>
    <property type="match status" value="1"/>
</dbReference>